<dbReference type="AlphaFoldDB" id="A0A5C6AU15"/>
<proteinExistence type="predicted"/>
<dbReference type="Proteomes" id="UP000316213">
    <property type="component" value="Unassembled WGS sequence"/>
</dbReference>
<name>A0A5C6AU15_9BACT</name>
<dbReference type="EMBL" id="SJPM01000001">
    <property type="protein sequence ID" value="TWU03088.1"/>
    <property type="molecule type" value="Genomic_DNA"/>
</dbReference>
<evidence type="ECO:0000313" key="2">
    <source>
        <dbReference type="Proteomes" id="UP000316213"/>
    </source>
</evidence>
<protein>
    <recommendedName>
        <fullName evidence="3">FHA domain-containing protein</fullName>
    </recommendedName>
</protein>
<reference evidence="1 2" key="1">
    <citation type="submission" date="2019-02" db="EMBL/GenBank/DDBJ databases">
        <title>Deep-cultivation of Planctomycetes and their phenomic and genomic characterization uncovers novel biology.</title>
        <authorList>
            <person name="Wiegand S."/>
            <person name="Jogler M."/>
            <person name="Boedeker C."/>
            <person name="Pinto D."/>
            <person name="Vollmers J."/>
            <person name="Rivas-Marin E."/>
            <person name="Kohn T."/>
            <person name="Peeters S.H."/>
            <person name="Heuer A."/>
            <person name="Rast P."/>
            <person name="Oberbeckmann S."/>
            <person name="Bunk B."/>
            <person name="Jeske O."/>
            <person name="Meyerdierks A."/>
            <person name="Storesund J.E."/>
            <person name="Kallscheuer N."/>
            <person name="Luecker S."/>
            <person name="Lage O.M."/>
            <person name="Pohl T."/>
            <person name="Merkel B.J."/>
            <person name="Hornburger P."/>
            <person name="Mueller R.-W."/>
            <person name="Bruemmer F."/>
            <person name="Labrenz M."/>
            <person name="Spormann A.M."/>
            <person name="Op Den Camp H."/>
            <person name="Overmann J."/>
            <person name="Amann R."/>
            <person name="Jetten M.S.M."/>
            <person name="Mascher T."/>
            <person name="Medema M.H."/>
            <person name="Devos D.P."/>
            <person name="Kaster A.-K."/>
            <person name="Ovreas L."/>
            <person name="Rohde M."/>
            <person name="Galperin M.Y."/>
            <person name="Jogler C."/>
        </authorList>
    </citation>
    <scope>NUCLEOTIDE SEQUENCE [LARGE SCALE GENOMIC DNA]</scope>
    <source>
        <strain evidence="1 2">Pla100</strain>
    </source>
</reference>
<evidence type="ECO:0000313" key="1">
    <source>
        <dbReference type="EMBL" id="TWU03088.1"/>
    </source>
</evidence>
<keyword evidence="2" id="KW-1185">Reference proteome</keyword>
<comment type="caution">
    <text evidence="1">The sequence shown here is derived from an EMBL/GenBank/DDBJ whole genome shotgun (WGS) entry which is preliminary data.</text>
</comment>
<organism evidence="1 2">
    <name type="scientific">Neorhodopirellula pilleata</name>
    <dbReference type="NCBI Taxonomy" id="2714738"/>
    <lineage>
        <taxon>Bacteria</taxon>
        <taxon>Pseudomonadati</taxon>
        <taxon>Planctomycetota</taxon>
        <taxon>Planctomycetia</taxon>
        <taxon>Pirellulales</taxon>
        <taxon>Pirellulaceae</taxon>
        <taxon>Neorhodopirellula</taxon>
    </lineage>
</organism>
<evidence type="ECO:0008006" key="3">
    <source>
        <dbReference type="Google" id="ProtNLM"/>
    </source>
</evidence>
<gene>
    <name evidence="1" type="ORF">Pla100_00060</name>
</gene>
<sequence>MLEVFHEGRSRFQMPIDRLIVIGRQRTGDPEPIAKVRQNDGDRLVLSPRSDSHISREHVRIEPLVEGGFRVTNTSRNCTIGIDTSRVLLPAKTCWIEGFSRLHVHDWVVVIDALDWEGRLLSMGTPEHRSGLADGSLATDPGVMIQADFESSLVATLGSSFDAQQQAYLMRWLRVIADLFRHAGDRARFLRYASLAIRQIFGADDVLTYLDDTAENDQILPTSDHPIPTELLKRVREYGQTILYRVDASGQIPGYQLMVTPLFDRAGRVNGILAASRTARQTGCDPLPPYGELEKHLLELIAGGCSGE</sequence>
<accession>A0A5C6AU15</accession>